<dbReference type="InterPro" id="IPR027417">
    <property type="entry name" value="P-loop_NTPase"/>
</dbReference>
<comment type="caution">
    <text evidence="2">The sequence shown here is derived from an EMBL/GenBank/DDBJ whole genome shotgun (WGS) entry which is preliminary data.</text>
</comment>
<dbReference type="Gene3D" id="3.40.50.300">
    <property type="entry name" value="P-loop containing nucleotide triphosphate hydrolases"/>
    <property type="match status" value="1"/>
</dbReference>
<dbReference type="Proteomes" id="UP000727506">
    <property type="component" value="Unassembled WGS sequence"/>
</dbReference>
<evidence type="ECO:0000313" key="3">
    <source>
        <dbReference type="Proteomes" id="UP000727506"/>
    </source>
</evidence>
<dbReference type="InterPro" id="IPR003593">
    <property type="entry name" value="AAA+_ATPase"/>
</dbReference>
<dbReference type="SMART" id="SM00382">
    <property type="entry name" value="AAA"/>
    <property type="match status" value="1"/>
</dbReference>
<feature type="domain" description="AAA+ ATPase" evidence="1">
    <location>
        <begin position="32"/>
        <end position="188"/>
    </location>
</feature>
<reference evidence="2" key="1">
    <citation type="submission" date="2021-02" db="EMBL/GenBank/DDBJ databases">
        <title>Infant gut strain persistence is associated with maternal origin, phylogeny, and functional potential including surface adhesion and iron acquisition.</title>
        <authorList>
            <person name="Lou Y.C."/>
        </authorList>
    </citation>
    <scope>NUCLEOTIDE SEQUENCE</scope>
    <source>
        <strain evidence="2">L2_039_000G1_dasL2_039_000G1_concoct_11</strain>
    </source>
</reference>
<dbReference type="CDD" id="cd00009">
    <property type="entry name" value="AAA"/>
    <property type="match status" value="1"/>
</dbReference>
<dbReference type="SUPFAM" id="SSF52540">
    <property type="entry name" value="P-loop containing nucleoside triphosphate hydrolases"/>
    <property type="match status" value="1"/>
</dbReference>
<name>A0A943UYB2_9ACTN</name>
<dbReference type="AlphaFoldDB" id="A0A943UYB2"/>
<protein>
    <submittedName>
        <fullName evidence="2">AAA family ATPase</fullName>
    </submittedName>
</protein>
<dbReference type="InterPro" id="IPR011704">
    <property type="entry name" value="ATPase_dyneun-rel_AAA"/>
</dbReference>
<dbReference type="EMBL" id="JAGZSV010000153">
    <property type="protein sequence ID" value="MBS6941289.1"/>
    <property type="molecule type" value="Genomic_DNA"/>
</dbReference>
<proteinExistence type="predicted"/>
<organism evidence="2 3">
    <name type="scientific">Slackia piriformis</name>
    <dbReference type="NCBI Taxonomy" id="626934"/>
    <lineage>
        <taxon>Bacteria</taxon>
        <taxon>Bacillati</taxon>
        <taxon>Actinomycetota</taxon>
        <taxon>Coriobacteriia</taxon>
        <taxon>Eggerthellales</taxon>
        <taxon>Eggerthellaceae</taxon>
        <taxon>Slackia</taxon>
    </lineage>
</organism>
<gene>
    <name evidence="2" type="ORF">KH142_07440</name>
</gene>
<dbReference type="GO" id="GO:0016887">
    <property type="term" value="F:ATP hydrolysis activity"/>
    <property type="evidence" value="ECO:0007669"/>
    <property type="project" value="InterPro"/>
</dbReference>
<sequence>MNIRQAKEEVARAVEVYLAKDDNGSYLIPIERQRPLFLIGAPGVGKTAIMEQVAREMGIGLVSYSMTHHTRQSALGLPYIATRSFEGETFSVSEYTMSEIIASVYESMEETGRREGILFLDEINCVSETLTPAILQFLQYKVFGRHRVPQGWVVVTAGNPSEYNRSTHDFDVATWDRLKRIDVEPDYEAWRTYARTTRVHPAIIAYLDAETSDFYHIETTLDGKAFVTARGWDDLSRVMRVYEMRGIPVTERLIVQYVQDPRTAKRFAVYYDLFNKYRSDYRIDAIVAGTAEASVLERAKAAPFDERVALVGLLTSAIAGRFHALMLQDGAAEHAFDAVKAIADACEEGVLDAADVRVACSKAALDYETRANEGRRSRLMSADEASRLSGAARFLRSCSDDVCALGPEQVKERFSAYAATLDAAVADAGCALDNVYAFLDEAFGAGKETLLFTTDVSADASAVSYIARYGSQSYSRHSSELMLDDRAAALQERAMRAVRDADAAKGRGEGPFPR</sequence>
<accession>A0A943UYB2</accession>
<dbReference type="Pfam" id="PF07728">
    <property type="entry name" value="AAA_5"/>
    <property type="match status" value="1"/>
</dbReference>
<dbReference type="GO" id="GO:0005524">
    <property type="term" value="F:ATP binding"/>
    <property type="evidence" value="ECO:0007669"/>
    <property type="project" value="InterPro"/>
</dbReference>
<evidence type="ECO:0000259" key="1">
    <source>
        <dbReference type="SMART" id="SM00382"/>
    </source>
</evidence>
<evidence type="ECO:0000313" key="2">
    <source>
        <dbReference type="EMBL" id="MBS6941289.1"/>
    </source>
</evidence>